<protein>
    <submittedName>
        <fullName evidence="1">DUF2313 domain-containing protein</fullName>
    </submittedName>
</protein>
<dbReference type="EMBL" id="DSKI01000352">
    <property type="protein sequence ID" value="HEB43384.1"/>
    <property type="molecule type" value="Genomic_DNA"/>
</dbReference>
<comment type="caution">
    <text evidence="1">The sequence shown here is derived from an EMBL/GenBank/DDBJ whole genome shotgun (WGS) entry which is preliminary data.</text>
</comment>
<dbReference type="AlphaFoldDB" id="A0A7C1T8R8"/>
<organism evidence="1">
    <name type="scientific">Agrobacterium albertimagni</name>
    <dbReference type="NCBI Taxonomy" id="147266"/>
    <lineage>
        <taxon>Bacteria</taxon>
        <taxon>Pseudomonadati</taxon>
        <taxon>Pseudomonadota</taxon>
        <taxon>Alphaproteobacteria</taxon>
        <taxon>Hyphomicrobiales</taxon>
        <taxon>Rhizobiaceae</taxon>
        <taxon>Rhizobium/Agrobacterium group</taxon>
        <taxon>Agrobacterium</taxon>
    </lineage>
</organism>
<sequence length="202" mass="21709">MGAGMTRSPEAITRSLISKIAPGWALGKRGGILDSILAGIGWALHDVEAGAEALMRETDPRQANLLLTDFERCLGPDPCGRDSGTLNVAQRQRLAHQRWTARGGQSIPYFIALAARLGVSITVDEFWPSRAGVLRAGQRLRSEGCQFVWRVNIPGLVTVVNFKAGASRAGHSLGSFAVSSIECEIRRLKPAHTLVVFSYGGS</sequence>
<proteinExistence type="predicted"/>
<accession>A0A7C1T8R8</accession>
<name>A0A7C1T8R8_9HYPH</name>
<evidence type="ECO:0000313" key="1">
    <source>
        <dbReference type="EMBL" id="HEB43384.1"/>
    </source>
</evidence>
<reference evidence="1" key="1">
    <citation type="journal article" date="2020" name="mSystems">
        <title>Genome- and Community-Level Interaction Insights into Carbon Utilization and Element Cycling Functions of Hydrothermarchaeota in Hydrothermal Sediment.</title>
        <authorList>
            <person name="Zhou Z."/>
            <person name="Liu Y."/>
            <person name="Xu W."/>
            <person name="Pan J."/>
            <person name="Luo Z.H."/>
            <person name="Li M."/>
        </authorList>
    </citation>
    <scope>NUCLEOTIDE SEQUENCE [LARGE SCALE GENOMIC DNA]</scope>
    <source>
        <strain evidence="1">SpSt-243</strain>
    </source>
</reference>
<dbReference type="InterPro" id="IPR018755">
    <property type="entry name" value="Phage_Mu_Gp48"/>
</dbReference>
<gene>
    <name evidence="1" type="ORF">ENP70_06730</name>
</gene>
<dbReference type="Pfam" id="PF10076">
    <property type="entry name" value="Phage_Mu_Gp48"/>
    <property type="match status" value="1"/>
</dbReference>